<dbReference type="PANTHER" id="PTHR12010">
    <property type="entry name" value="40S RIBOSOMAL PROTEIN S29"/>
    <property type="match status" value="1"/>
</dbReference>
<name>A0A9P6W4G8_RHOMI</name>
<evidence type="ECO:0000256" key="4">
    <source>
        <dbReference type="ARBA" id="ARBA00022980"/>
    </source>
</evidence>
<dbReference type="GO" id="GO:0002181">
    <property type="term" value="P:cytoplasmic translation"/>
    <property type="evidence" value="ECO:0007669"/>
    <property type="project" value="TreeGrafter"/>
</dbReference>
<dbReference type="Gene3D" id="4.10.830.10">
    <property type="entry name" value="30s Ribosomal Protein S14, Chain N"/>
    <property type="match status" value="1"/>
</dbReference>
<dbReference type="AlphaFoldDB" id="A0A9P6W4G8"/>
<evidence type="ECO:0000313" key="7">
    <source>
        <dbReference type="EMBL" id="KAG0663699.1"/>
    </source>
</evidence>
<dbReference type="InterPro" id="IPR018271">
    <property type="entry name" value="Ribosomal_uS14_CS"/>
</dbReference>
<dbReference type="GO" id="GO:0003735">
    <property type="term" value="F:structural constituent of ribosome"/>
    <property type="evidence" value="ECO:0007669"/>
    <property type="project" value="InterPro"/>
</dbReference>
<reference evidence="7 8" key="1">
    <citation type="submission" date="2020-11" db="EMBL/GenBank/DDBJ databases">
        <title>Kefir isolates.</title>
        <authorList>
            <person name="Marcisauskas S."/>
            <person name="Kim Y."/>
            <person name="Blasche S."/>
        </authorList>
    </citation>
    <scope>NUCLEOTIDE SEQUENCE [LARGE SCALE GENOMIC DNA]</scope>
    <source>
        <strain evidence="7 8">KR</strain>
    </source>
</reference>
<proteinExistence type="inferred from homology"/>
<evidence type="ECO:0000256" key="2">
    <source>
        <dbReference type="ARBA" id="ARBA00009083"/>
    </source>
</evidence>
<comment type="similarity">
    <text evidence="2">Belongs to the universal ribosomal protein uS14 family.</text>
</comment>
<feature type="compositionally biased region" description="Acidic residues" evidence="6">
    <location>
        <begin position="173"/>
        <end position="183"/>
    </location>
</feature>
<keyword evidence="5" id="KW-0687">Ribonucleoprotein</keyword>
<feature type="compositionally biased region" description="Polar residues" evidence="6">
    <location>
        <begin position="63"/>
        <end position="72"/>
    </location>
</feature>
<dbReference type="Proteomes" id="UP000777482">
    <property type="component" value="Unassembled WGS sequence"/>
</dbReference>
<feature type="compositionally biased region" description="Polar residues" evidence="6">
    <location>
        <begin position="126"/>
        <end position="138"/>
    </location>
</feature>
<dbReference type="OrthoDB" id="10252683at2759"/>
<evidence type="ECO:0000313" key="8">
    <source>
        <dbReference type="Proteomes" id="UP000777482"/>
    </source>
</evidence>
<evidence type="ECO:0000256" key="6">
    <source>
        <dbReference type="SAM" id="MobiDB-lite"/>
    </source>
</evidence>
<evidence type="ECO:0000256" key="1">
    <source>
        <dbReference type="ARBA" id="ARBA00001947"/>
    </source>
</evidence>
<comment type="cofactor">
    <cofactor evidence="1">
        <name>Zn(2+)</name>
        <dbReference type="ChEBI" id="CHEBI:29105"/>
    </cofactor>
</comment>
<dbReference type="PANTHER" id="PTHR12010:SF2">
    <property type="entry name" value="40S RIBOSOMAL PROTEIN S29"/>
    <property type="match status" value="1"/>
</dbReference>
<sequence length="303" mass="33330">MTHEAVWFSHPRKYGKGSRGCRICQHQAGLIRKYGLNICRQCFRERSDAIGFTKVGPSASLTAPYSQLTTRSPPARTGKAAAPPPPSPSVLVSYPLYTQRDPPLSFFETVEKSSNPPANEREARASSPTTTKGIWLSRTLSNRSAGAATAGLQGRAGVRVMTTRRIGWSGAFEGEEREGEAGEGENKPGQWGTEREEAGQKGASGTREECWTRYEPLLADGVRRERTDQPTKRRQKTGESDRPSCEADATFALSSTHWLRSTPTMMTTTTLSDALTAFDRCYPQFPSSNHLSTPKPPNNHRVI</sequence>
<feature type="region of interest" description="Disordered" evidence="6">
    <location>
        <begin position="63"/>
        <end position="87"/>
    </location>
</feature>
<dbReference type="Pfam" id="PF00253">
    <property type="entry name" value="Ribosomal_S14"/>
    <property type="match status" value="1"/>
</dbReference>
<feature type="compositionally biased region" description="Basic and acidic residues" evidence="6">
    <location>
        <begin position="221"/>
        <end position="245"/>
    </location>
</feature>
<feature type="region of interest" description="Disordered" evidence="6">
    <location>
        <begin position="108"/>
        <end position="138"/>
    </location>
</feature>
<dbReference type="GO" id="GO:0022627">
    <property type="term" value="C:cytosolic small ribosomal subunit"/>
    <property type="evidence" value="ECO:0007669"/>
    <property type="project" value="TreeGrafter"/>
</dbReference>
<dbReference type="InterPro" id="IPR001209">
    <property type="entry name" value="Ribosomal_uS14"/>
</dbReference>
<organism evidence="7 8">
    <name type="scientific">Rhodotorula mucilaginosa</name>
    <name type="common">Yeast</name>
    <name type="synonym">Rhodotorula rubra</name>
    <dbReference type="NCBI Taxonomy" id="5537"/>
    <lineage>
        <taxon>Eukaryota</taxon>
        <taxon>Fungi</taxon>
        <taxon>Dikarya</taxon>
        <taxon>Basidiomycota</taxon>
        <taxon>Pucciniomycotina</taxon>
        <taxon>Microbotryomycetes</taxon>
        <taxon>Sporidiobolales</taxon>
        <taxon>Sporidiobolaceae</taxon>
        <taxon>Rhodotorula</taxon>
    </lineage>
</organism>
<comment type="caution">
    <text evidence="7">The sequence shown here is derived from an EMBL/GenBank/DDBJ whole genome shotgun (WGS) entry which is preliminary data.</text>
</comment>
<dbReference type="NCBIfam" id="NF004424">
    <property type="entry name" value="PRK05766.1"/>
    <property type="match status" value="1"/>
</dbReference>
<keyword evidence="3" id="KW-0862">Zinc</keyword>
<evidence type="ECO:0000256" key="5">
    <source>
        <dbReference type="ARBA" id="ARBA00023274"/>
    </source>
</evidence>
<protein>
    <submittedName>
        <fullName evidence="7">40S ribosomal protein S29</fullName>
    </submittedName>
</protein>
<evidence type="ECO:0000256" key="3">
    <source>
        <dbReference type="ARBA" id="ARBA00022833"/>
    </source>
</evidence>
<keyword evidence="4 7" id="KW-0689">Ribosomal protein</keyword>
<dbReference type="PROSITE" id="PS00527">
    <property type="entry name" value="RIBOSOMAL_S14"/>
    <property type="match status" value="1"/>
</dbReference>
<dbReference type="EMBL" id="PUHQ01000018">
    <property type="protein sequence ID" value="KAG0663699.1"/>
    <property type="molecule type" value="Genomic_DNA"/>
</dbReference>
<accession>A0A9P6W4G8</accession>
<dbReference type="InterPro" id="IPR043140">
    <property type="entry name" value="Ribosomal_uS14_sf"/>
</dbReference>
<gene>
    <name evidence="7" type="primary">RPS29</name>
    <name evidence="7" type="ORF">C6P46_002268</name>
</gene>
<dbReference type="FunFam" id="4.10.830.10:FF:000002">
    <property type="entry name" value="40S ribosomal protein S29"/>
    <property type="match status" value="1"/>
</dbReference>
<dbReference type="GO" id="GO:0008270">
    <property type="term" value="F:zinc ion binding"/>
    <property type="evidence" value="ECO:0007669"/>
    <property type="project" value="InterPro"/>
</dbReference>
<keyword evidence="8" id="KW-1185">Reference proteome</keyword>
<feature type="region of interest" description="Disordered" evidence="6">
    <location>
        <begin position="169"/>
        <end position="247"/>
    </location>
</feature>
<dbReference type="InterPro" id="IPR039744">
    <property type="entry name" value="RIbosomal_uS14_euk_arc"/>
</dbReference>